<keyword evidence="1" id="KW-0812">Transmembrane</keyword>
<feature type="transmembrane region" description="Helical" evidence="1">
    <location>
        <begin position="12"/>
        <end position="34"/>
    </location>
</feature>
<dbReference type="EMBL" id="GGFL01008682">
    <property type="protein sequence ID" value="MBW72860.1"/>
    <property type="molecule type" value="Transcribed_RNA"/>
</dbReference>
<keyword evidence="1" id="KW-1133">Transmembrane helix</keyword>
<sequence length="106" mass="12098">MIYWLFSQKANLLSVFLLLHFSNGVSFWLLAIALPKQSERYACRSERSSFFLIYSSYHRSLLGLCSLFNMDTLCDKTHSLPALSKPEHNDRQKTGQMCCASGTIVI</sequence>
<organism evidence="2">
    <name type="scientific">Anopheles darlingi</name>
    <name type="common">Mosquito</name>
    <dbReference type="NCBI Taxonomy" id="43151"/>
    <lineage>
        <taxon>Eukaryota</taxon>
        <taxon>Metazoa</taxon>
        <taxon>Ecdysozoa</taxon>
        <taxon>Arthropoda</taxon>
        <taxon>Hexapoda</taxon>
        <taxon>Insecta</taxon>
        <taxon>Pterygota</taxon>
        <taxon>Neoptera</taxon>
        <taxon>Endopterygota</taxon>
        <taxon>Diptera</taxon>
        <taxon>Nematocera</taxon>
        <taxon>Culicoidea</taxon>
        <taxon>Culicidae</taxon>
        <taxon>Anophelinae</taxon>
        <taxon>Anopheles</taxon>
    </lineage>
</organism>
<reference evidence="2" key="1">
    <citation type="submission" date="2018-01" db="EMBL/GenBank/DDBJ databases">
        <title>An insight into the sialome of Amazonian anophelines.</title>
        <authorList>
            <person name="Ribeiro J.M."/>
            <person name="Scarpassa V."/>
            <person name="Calvo E."/>
        </authorList>
    </citation>
    <scope>NUCLEOTIDE SEQUENCE</scope>
</reference>
<proteinExistence type="predicted"/>
<dbReference type="AlphaFoldDB" id="A0A2M4D5L5"/>
<evidence type="ECO:0000313" key="2">
    <source>
        <dbReference type="EMBL" id="MBW72860.1"/>
    </source>
</evidence>
<evidence type="ECO:0000256" key="1">
    <source>
        <dbReference type="SAM" id="Phobius"/>
    </source>
</evidence>
<name>A0A2M4D5L5_ANODA</name>
<protein>
    <submittedName>
        <fullName evidence="2">Putative secreted protein</fullName>
    </submittedName>
</protein>
<keyword evidence="1" id="KW-0472">Membrane</keyword>
<accession>A0A2M4D5L5</accession>